<evidence type="ECO:0000256" key="5">
    <source>
        <dbReference type="SAM" id="MobiDB-lite"/>
    </source>
</evidence>
<accession>A0A240U2H0</accession>
<dbReference type="PANTHER" id="PTHR43531">
    <property type="entry name" value="PROTEIN ICFG"/>
    <property type="match status" value="1"/>
</dbReference>
<feature type="domain" description="HAMP" evidence="8">
    <location>
        <begin position="227"/>
        <end position="270"/>
    </location>
</feature>
<dbReference type="InterPro" id="IPR024478">
    <property type="entry name" value="HlyB_4HB_MCP"/>
</dbReference>
<evidence type="ECO:0000256" key="1">
    <source>
        <dbReference type="ARBA" id="ARBA00004370"/>
    </source>
</evidence>
<dbReference type="Gene3D" id="1.10.287.950">
    <property type="entry name" value="Methyl-accepting chemotaxis protein"/>
    <property type="match status" value="1"/>
</dbReference>
<comment type="similarity">
    <text evidence="3">Belongs to the methyl-accepting chemotaxis (MCP) protein family.</text>
</comment>
<dbReference type="Pfam" id="PF00015">
    <property type="entry name" value="MCPsignal"/>
    <property type="match status" value="1"/>
</dbReference>
<feature type="transmembrane region" description="Helical" evidence="6">
    <location>
        <begin position="12"/>
        <end position="32"/>
    </location>
</feature>
<evidence type="ECO:0000313" key="9">
    <source>
        <dbReference type="EMBL" id="ART52022.1"/>
    </source>
</evidence>
<keyword evidence="6" id="KW-0472">Membrane</keyword>
<evidence type="ECO:0000256" key="6">
    <source>
        <dbReference type="SAM" id="Phobius"/>
    </source>
</evidence>
<keyword evidence="10" id="KW-1185">Reference proteome</keyword>
<dbReference type="GO" id="GO:0004888">
    <property type="term" value="F:transmembrane signaling receptor activity"/>
    <property type="evidence" value="ECO:0007669"/>
    <property type="project" value="TreeGrafter"/>
</dbReference>
<evidence type="ECO:0000256" key="4">
    <source>
        <dbReference type="PROSITE-ProRule" id="PRU00284"/>
    </source>
</evidence>
<dbReference type="InterPro" id="IPR003660">
    <property type="entry name" value="HAMP_dom"/>
</dbReference>
<feature type="domain" description="Methyl-accepting transducer" evidence="7">
    <location>
        <begin position="275"/>
        <end position="504"/>
    </location>
</feature>
<evidence type="ECO:0000259" key="8">
    <source>
        <dbReference type="PROSITE" id="PS50885"/>
    </source>
</evidence>
<dbReference type="FunFam" id="1.10.287.950:FF:000001">
    <property type="entry name" value="Methyl-accepting chemotaxis sensory transducer"/>
    <property type="match status" value="1"/>
</dbReference>
<feature type="region of interest" description="Disordered" evidence="5">
    <location>
        <begin position="527"/>
        <end position="555"/>
    </location>
</feature>
<sequence>MHTWKISHRLMAGFGLVIVALLGMSIYSMLIARGIDSALTANATQNAAIQRAAINFRGSAHDRSIAVRDVVLAPNEDARKKEVESITRLADFYAQSATQLETVLKTAKEVPPEVGPMVQALKDIEARTVATSNKVVALMQSGDRSAAEALLWAEAKPQYEQWLAAANKLIDYEEARIIKNSETANQDASQFTGVMLAITLLAVLISVTVTVLVSRSIGRELGAEPSEVRAVVQAMQQGDLTAHVQIKSGDTGSVMVAVRDMQQRFHELVSAVRDNIAQLRTTSDDISSGNQNLGHRTEQTASSLEQTAASMEELTATVRQSADSARQANALATTAASTATKGGEVMQQVVSTMQDIHHSSQKIADIIGVIDGIAFQTNILALNAAVEAARAGEQGRGFAVVATEVRNLAQRSAEAAKEIKSLIQSSVEKVDSGTQLVANAGVTMNEIVQGVQRVNGIIGEISTAASEQSDGISQVNVAVTQLDQMTQQNGALVGESATSAENLREQAQRLAALVAVFHVSGGARMASTIPRTTPRTAPGNRFTTLPQPSVRHLTH</sequence>
<evidence type="ECO:0000256" key="3">
    <source>
        <dbReference type="ARBA" id="ARBA00029447"/>
    </source>
</evidence>
<dbReference type="Proteomes" id="UP000194432">
    <property type="component" value="Chromosome 1"/>
</dbReference>
<organism evidence="9 10">
    <name type="scientific">Acidovorax carolinensis</name>
    <dbReference type="NCBI Taxonomy" id="553814"/>
    <lineage>
        <taxon>Bacteria</taxon>
        <taxon>Pseudomonadati</taxon>
        <taxon>Pseudomonadota</taxon>
        <taxon>Betaproteobacteria</taxon>
        <taxon>Burkholderiales</taxon>
        <taxon>Comamonadaceae</taxon>
        <taxon>Acidovorax</taxon>
    </lineage>
</organism>
<feature type="transmembrane region" description="Helical" evidence="6">
    <location>
        <begin position="191"/>
        <end position="213"/>
    </location>
</feature>
<dbReference type="KEGG" id="acin:CBP34_10630"/>
<dbReference type="EMBL" id="CP021361">
    <property type="protein sequence ID" value="ART52022.1"/>
    <property type="molecule type" value="Genomic_DNA"/>
</dbReference>
<dbReference type="SMART" id="SM00283">
    <property type="entry name" value="MA"/>
    <property type="match status" value="1"/>
</dbReference>
<evidence type="ECO:0000259" key="7">
    <source>
        <dbReference type="PROSITE" id="PS50111"/>
    </source>
</evidence>
<keyword evidence="4" id="KW-0807">Transducer</keyword>
<dbReference type="SUPFAM" id="SSF58104">
    <property type="entry name" value="Methyl-accepting chemotaxis protein (MCP) signaling domain"/>
    <property type="match status" value="1"/>
</dbReference>
<dbReference type="InterPro" id="IPR051310">
    <property type="entry name" value="MCP_chemotaxis"/>
</dbReference>
<keyword evidence="6" id="KW-0812">Transmembrane</keyword>
<proteinExistence type="inferred from homology"/>
<dbReference type="GO" id="GO:0006935">
    <property type="term" value="P:chemotaxis"/>
    <property type="evidence" value="ECO:0007669"/>
    <property type="project" value="TreeGrafter"/>
</dbReference>
<dbReference type="PROSITE" id="PS50885">
    <property type="entry name" value="HAMP"/>
    <property type="match status" value="1"/>
</dbReference>
<dbReference type="RefSeq" id="WP_269466774.1">
    <property type="nucleotide sequence ID" value="NZ_CP021361.1"/>
</dbReference>
<dbReference type="GO" id="GO:0005886">
    <property type="term" value="C:plasma membrane"/>
    <property type="evidence" value="ECO:0007669"/>
    <property type="project" value="TreeGrafter"/>
</dbReference>
<dbReference type="AlphaFoldDB" id="A0A240U2H0"/>
<evidence type="ECO:0000313" key="10">
    <source>
        <dbReference type="Proteomes" id="UP000194432"/>
    </source>
</evidence>
<dbReference type="GO" id="GO:0007165">
    <property type="term" value="P:signal transduction"/>
    <property type="evidence" value="ECO:0007669"/>
    <property type="project" value="UniProtKB-KW"/>
</dbReference>
<protein>
    <submittedName>
        <fullName evidence="9">Methyl-accepting chemotaxis protein</fullName>
    </submittedName>
</protein>
<dbReference type="Pfam" id="PF12729">
    <property type="entry name" value="4HB_MCP_1"/>
    <property type="match status" value="1"/>
</dbReference>
<gene>
    <name evidence="9" type="ORF">CBP34_10630</name>
</gene>
<dbReference type="PANTHER" id="PTHR43531:SF14">
    <property type="entry name" value="METHYL-ACCEPTING CHEMOTAXIS PROTEIN I-RELATED"/>
    <property type="match status" value="1"/>
</dbReference>
<dbReference type="CDD" id="cd11386">
    <property type="entry name" value="MCP_signal"/>
    <property type="match status" value="1"/>
</dbReference>
<keyword evidence="2" id="KW-0488">Methylation</keyword>
<dbReference type="InterPro" id="IPR004089">
    <property type="entry name" value="MCPsignal_dom"/>
</dbReference>
<dbReference type="PROSITE" id="PS50111">
    <property type="entry name" value="CHEMOTAXIS_TRANSDUC_2"/>
    <property type="match status" value="1"/>
</dbReference>
<comment type="subcellular location">
    <subcellularLocation>
        <location evidence="1">Membrane</location>
    </subcellularLocation>
</comment>
<keyword evidence="6" id="KW-1133">Transmembrane helix</keyword>
<evidence type="ECO:0000256" key="2">
    <source>
        <dbReference type="ARBA" id="ARBA00022481"/>
    </source>
</evidence>
<feature type="compositionally biased region" description="Polar residues" evidence="5">
    <location>
        <begin position="529"/>
        <end position="547"/>
    </location>
</feature>
<reference evidence="9 10" key="1">
    <citation type="submission" date="2017-05" db="EMBL/GenBank/DDBJ databases">
        <title>Polyphasic characterization of four soil-derived phenanthrene-degrading Acidovorax strains and proposal of Acidovorax phenanthrenivorans sp. nov.</title>
        <authorList>
            <person name="Singleton D.R."/>
            <person name="Lee J."/>
            <person name="Dickey A.N."/>
            <person name="Stroud A."/>
            <person name="Scholl E.H."/>
            <person name="Wright F.A."/>
            <person name="Aitken M.D."/>
        </authorList>
    </citation>
    <scope>NUCLEOTIDE SEQUENCE [LARGE SCALE GENOMIC DNA]</scope>
    <source>
        <strain evidence="9">NA3</strain>
    </source>
</reference>
<name>A0A240U2H0_9BURK</name>